<dbReference type="GO" id="GO:0016787">
    <property type="term" value="F:hydrolase activity"/>
    <property type="evidence" value="ECO:0007669"/>
    <property type="project" value="UniProtKB-KW"/>
</dbReference>
<name>A0AAE3K133_9BACT</name>
<dbReference type="Gene3D" id="3.40.50.1820">
    <property type="entry name" value="alpha/beta hydrolase"/>
    <property type="match status" value="1"/>
</dbReference>
<dbReference type="PANTHER" id="PTHR48081:SF8">
    <property type="entry name" value="ALPHA_BETA HYDROLASE FOLD-3 DOMAIN-CONTAINING PROTEIN-RELATED"/>
    <property type="match status" value="1"/>
</dbReference>
<accession>A0AAE3K133</accession>
<sequence>MKLTVKFVRKQLELLKPFITGCSLAASRAGQAAIGELISIPLRKEERFERIAFPEFECGLVTPNTAADPDCALIYIHGGGYTAGNLDYARGFSSVLAAETGLRVFCPAYRLAPEDKYPAALKDCLALYRYVTETLEIPPSKTVLVGESAGGGLIYSLCIQLERMGKELPAGIVAISPWTDLTESGESYERNRDIDPSMTKERLEYFAQCYVPEGTDPRDPLISPVFGDLHGMPPSLIFSGGDEVMLDDASALDSNLQLAGCESRHIIRPGMWHAYVVYGLDETHDDMDDICRFVKEKLGIS</sequence>
<dbReference type="InterPro" id="IPR013094">
    <property type="entry name" value="AB_hydrolase_3"/>
</dbReference>
<feature type="domain" description="Alpha/beta hydrolase fold-3" evidence="3">
    <location>
        <begin position="73"/>
        <end position="276"/>
    </location>
</feature>
<evidence type="ECO:0000313" key="4">
    <source>
        <dbReference type="EMBL" id="MCI5755129.1"/>
    </source>
</evidence>
<dbReference type="InterPro" id="IPR050300">
    <property type="entry name" value="GDXG_lipolytic_enzyme"/>
</dbReference>
<proteinExistence type="inferred from homology"/>
<dbReference type="EMBL" id="JALEMU010000041">
    <property type="protein sequence ID" value="MCI5755129.1"/>
    <property type="molecule type" value="Genomic_DNA"/>
</dbReference>
<gene>
    <name evidence="4" type="ORF">MR241_02405</name>
</gene>
<evidence type="ECO:0000313" key="5">
    <source>
        <dbReference type="Proteomes" id="UP001139365"/>
    </source>
</evidence>
<dbReference type="Proteomes" id="UP001139365">
    <property type="component" value="Unassembled WGS sequence"/>
</dbReference>
<reference evidence="4 5" key="1">
    <citation type="submission" date="2022-03" db="EMBL/GenBank/DDBJ databases">
        <title>Metagenome-assembled genomes from swine fecal metagenomes.</title>
        <authorList>
            <person name="Holman D.B."/>
            <person name="Kommadath A."/>
        </authorList>
    </citation>
    <scope>NUCLEOTIDE SEQUENCE [LARGE SCALE GENOMIC DNA]</scope>
    <source>
        <strain evidence="4">SUG147</strain>
    </source>
</reference>
<evidence type="ECO:0000259" key="3">
    <source>
        <dbReference type="Pfam" id="PF07859"/>
    </source>
</evidence>
<dbReference type="PANTHER" id="PTHR48081">
    <property type="entry name" value="AB HYDROLASE SUPERFAMILY PROTEIN C4A8.06C"/>
    <property type="match status" value="1"/>
</dbReference>
<protein>
    <submittedName>
        <fullName evidence="4">Alpha/beta hydrolase</fullName>
    </submittedName>
</protein>
<dbReference type="AlphaFoldDB" id="A0AAE3K133"/>
<dbReference type="SUPFAM" id="SSF53474">
    <property type="entry name" value="alpha/beta-Hydrolases"/>
    <property type="match status" value="1"/>
</dbReference>
<keyword evidence="2 4" id="KW-0378">Hydrolase</keyword>
<dbReference type="InterPro" id="IPR029058">
    <property type="entry name" value="AB_hydrolase_fold"/>
</dbReference>
<comment type="similarity">
    <text evidence="1">Belongs to the 'GDXG' lipolytic enzyme family.</text>
</comment>
<comment type="caution">
    <text evidence="4">The sequence shown here is derived from an EMBL/GenBank/DDBJ whole genome shotgun (WGS) entry which is preliminary data.</text>
</comment>
<dbReference type="Pfam" id="PF07859">
    <property type="entry name" value="Abhydrolase_3"/>
    <property type="match status" value="1"/>
</dbReference>
<dbReference type="PROSITE" id="PS01173">
    <property type="entry name" value="LIPASE_GDXG_HIS"/>
    <property type="match status" value="1"/>
</dbReference>
<evidence type="ECO:0000256" key="2">
    <source>
        <dbReference type="ARBA" id="ARBA00022801"/>
    </source>
</evidence>
<evidence type="ECO:0000256" key="1">
    <source>
        <dbReference type="ARBA" id="ARBA00010515"/>
    </source>
</evidence>
<organism evidence="4 5">
    <name type="scientific">Candidatus Colimorpha enterica</name>
    <dbReference type="NCBI Taxonomy" id="3083063"/>
    <lineage>
        <taxon>Bacteria</taxon>
        <taxon>Pseudomonadati</taxon>
        <taxon>Bacteroidota</taxon>
        <taxon>Bacteroidia</taxon>
        <taxon>Bacteroidales</taxon>
        <taxon>Candidatus Colimorpha</taxon>
    </lineage>
</organism>
<dbReference type="InterPro" id="IPR002168">
    <property type="entry name" value="Lipase_GDXG_HIS_AS"/>
</dbReference>